<sequence>MSKGVLKKEPLHSYIGFLNKQTIEAFIKQITAENPIVVNNC</sequence>
<evidence type="ECO:0000313" key="2">
    <source>
        <dbReference type="Proteomes" id="UP001595969"/>
    </source>
</evidence>
<gene>
    <name evidence="1" type="ORF">ACFO5I_10795</name>
</gene>
<evidence type="ECO:0000313" key="1">
    <source>
        <dbReference type="EMBL" id="MFC4720209.1"/>
    </source>
</evidence>
<organism evidence="1 2">
    <name type="scientific">Enterococcus lemanii</name>
    <dbReference type="NCBI Taxonomy" id="1159752"/>
    <lineage>
        <taxon>Bacteria</taxon>
        <taxon>Bacillati</taxon>
        <taxon>Bacillota</taxon>
        <taxon>Bacilli</taxon>
        <taxon>Lactobacillales</taxon>
        <taxon>Enterococcaceae</taxon>
        <taxon>Enterococcus</taxon>
    </lineage>
</organism>
<comment type="caution">
    <text evidence="1">The sequence shown here is derived from an EMBL/GenBank/DDBJ whole genome shotgun (WGS) entry which is preliminary data.</text>
</comment>
<name>A0ABV9MYH6_9ENTE</name>
<proteinExistence type="predicted"/>
<reference evidence="2" key="1">
    <citation type="journal article" date="2019" name="Int. J. Syst. Evol. Microbiol.">
        <title>The Global Catalogue of Microorganisms (GCM) 10K type strain sequencing project: providing services to taxonomists for standard genome sequencing and annotation.</title>
        <authorList>
            <consortium name="The Broad Institute Genomics Platform"/>
            <consortium name="The Broad Institute Genome Sequencing Center for Infectious Disease"/>
            <person name="Wu L."/>
            <person name="Ma J."/>
        </authorList>
    </citation>
    <scope>NUCLEOTIDE SEQUENCE [LARGE SCALE GENOMIC DNA]</scope>
    <source>
        <strain evidence="2">CGMCC 1.19032</strain>
    </source>
</reference>
<accession>A0ABV9MYH6</accession>
<dbReference type="RefSeq" id="WP_275581264.1">
    <property type="nucleotide sequence ID" value="NZ_JAFBFD010000004.1"/>
</dbReference>
<keyword evidence="2" id="KW-1185">Reference proteome</keyword>
<evidence type="ECO:0008006" key="3">
    <source>
        <dbReference type="Google" id="ProtNLM"/>
    </source>
</evidence>
<protein>
    <recommendedName>
        <fullName evidence="3">Transposase</fullName>
    </recommendedName>
</protein>
<dbReference type="Proteomes" id="UP001595969">
    <property type="component" value="Unassembled WGS sequence"/>
</dbReference>
<dbReference type="EMBL" id="JBHSGS010000061">
    <property type="protein sequence ID" value="MFC4720209.1"/>
    <property type="molecule type" value="Genomic_DNA"/>
</dbReference>